<feature type="non-terminal residue" evidence="11">
    <location>
        <position position="62"/>
    </location>
</feature>
<dbReference type="OrthoDB" id="154075at2759"/>
<dbReference type="GO" id="GO:0008137">
    <property type="term" value="F:NADH dehydrogenase (ubiquinone) activity"/>
    <property type="evidence" value="ECO:0007669"/>
    <property type="project" value="UniProtKB-EC"/>
</dbReference>
<dbReference type="InterPro" id="IPR000440">
    <property type="entry name" value="NADH_UbQ/plastoQ_OxRdtase_su3"/>
</dbReference>
<evidence type="ECO:0000256" key="3">
    <source>
        <dbReference type="ARBA" id="ARBA00021007"/>
    </source>
</evidence>
<evidence type="ECO:0000313" key="11">
    <source>
        <dbReference type="EMBL" id="KAG5334188.1"/>
    </source>
</evidence>
<dbReference type="EMBL" id="JAANIB010004511">
    <property type="protein sequence ID" value="KAG5334188.1"/>
    <property type="molecule type" value="Genomic_DNA"/>
</dbReference>
<comment type="subcellular location">
    <subcellularLocation>
        <location evidence="1">Membrane</location>
    </subcellularLocation>
</comment>
<feature type="transmembrane region" description="Helical" evidence="10">
    <location>
        <begin position="41"/>
        <end position="61"/>
    </location>
</feature>
<dbReference type="PANTHER" id="PTHR11058:SF9">
    <property type="entry name" value="NADH-UBIQUINONE OXIDOREDUCTASE CHAIN 3"/>
    <property type="match status" value="1"/>
</dbReference>
<keyword evidence="5 10" id="KW-0812">Transmembrane</keyword>
<comment type="caution">
    <text evidence="11">The sequence shown here is derived from an EMBL/GenBank/DDBJ whole genome shotgun (WGS) entry which is preliminary data.</text>
</comment>
<dbReference type="Proteomes" id="UP000670152">
    <property type="component" value="Unassembled WGS sequence"/>
</dbReference>
<keyword evidence="4" id="KW-0813">Transport</keyword>
<accession>A0A836FW50</accession>
<sequence length="62" mass="7327">ILFLINFIIFKQTNLNKKKISPFQCGFNPISRARLPFKIQFFIITLIFLIFDIKIALLLLLN</sequence>
<evidence type="ECO:0000256" key="9">
    <source>
        <dbReference type="ARBA" id="ARBA00049551"/>
    </source>
</evidence>
<dbReference type="PANTHER" id="PTHR11058">
    <property type="entry name" value="NADH-UBIQUINONE OXIDOREDUCTASE CHAIN 3"/>
    <property type="match status" value="1"/>
</dbReference>
<dbReference type="AlphaFoldDB" id="A0A836FW50"/>
<evidence type="ECO:0000256" key="8">
    <source>
        <dbReference type="ARBA" id="ARBA00031029"/>
    </source>
</evidence>
<evidence type="ECO:0000256" key="6">
    <source>
        <dbReference type="ARBA" id="ARBA00022989"/>
    </source>
</evidence>
<dbReference type="Pfam" id="PF00507">
    <property type="entry name" value="Oxidored_q4"/>
    <property type="match status" value="1"/>
</dbReference>
<dbReference type="Gene3D" id="1.20.58.1610">
    <property type="entry name" value="NADH:ubiquinone/plastoquinone oxidoreductase, chain 3"/>
    <property type="match status" value="1"/>
</dbReference>
<evidence type="ECO:0000256" key="2">
    <source>
        <dbReference type="ARBA" id="ARBA00008472"/>
    </source>
</evidence>
<comment type="similarity">
    <text evidence="2">Belongs to the complex I subunit 3 family.</text>
</comment>
<keyword evidence="7 10" id="KW-0472">Membrane</keyword>
<evidence type="ECO:0000256" key="1">
    <source>
        <dbReference type="ARBA" id="ARBA00004370"/>
    </source>
</evidence>
<gene>
    <name evidence="11" type="primary">Nd3_2</name>
    <name evidence="11" type="ORF">G6Z77_0006405</name>
</gene>
<evidence type="ECO:0000313" key="12">
    <source>
        <dbReference type="Proteomes" id="UP000670152"/>
    </source>
</evidence>
<name>A0A836FW50_9HYME</name>
<keyword evidence="6 10" id="KW-1133">Transmembrane helix</keyword>
<keyword evidence="12" id="KW-1185">Reference proteome</keyword>
<organism evidence="11 12">
    <name type="scientific">Acromyrmex heyeri</name>
    <dbReference type="NCBI Taxonomy" id="230685"/>
    <lineage>
        <taxon>Eukaryota</taxon>
        <taxon>Metazoa</taxon>
        <taxon>Ecdysozoa</taxon>
        <taxon>Arthropoda</taxon>
        <taxon>Hexapoda</taxon>
        <taxon>Insecta</taxon>
        <taxon>Pterygota</taxon>
        <taxon>Neoptera</taxon>
        <taxon>Endopterygota</taxon>
        <taxon>Hymenoptera</taxon>
        <taxon>Apocrita</taxon>
        <taxon>Aculeata</taxon>
        <taxon>Formicoidea</taxon>
        <taxon>Formicidae</taxon>
        <taxon>Myrmicinae</taxon>
        <taxon>Acromyrmex</taxon>
    </lineage>
</organism>
<evidence type="ECO:0000256" key="4">
    <source>
        <dbReference type="ARBA" id="ARBA00022448"/>
    </source>
</evidence>
<protein>
    <recommendedName>
        <fullName evidence="3">NADH-ubiquinone oxidoreductase chain 3</fullName>
    </recommendedName>
    <alternativeName>
        <fullName evidence="8">NADH dehydrogenase subunit 3</fullName>
    </alternativeName>
</protein>
<dbReference type="GO" id="GO:0030964">
    <property type="term" value="C:NADH dehydrogenase complex"/>
    <property type="evidence" value="ECO:0007669"/>
    <property type="project" value="TreeGrafter"/>
</dbReference>
<feature type="non-terminal residue" evidence="11">
    <location>
        <position position="1"/>
    </location>
</feature>
<proteinExistence type="inferred from homology"/>
<evidence type="ECO:0000256" key="5">
    <source>
        <dbReference type="ARBA" id="ARBA00022692"/>
    </source>
</evidence>
<evidence type="ECO:0000256" key="7">
    <source>
        <dbReference type="ARBA" id="ARBA00023136"/>
    </source>
</evidence>
<dbReference type="InterPro" id="IPR038430">
    <property type="entry name" value="NDAH_ubi_oxred_su3_sf"/>
</dbReference>
<comment type="catalytic activity">
    <reaction evidence="9">
        <text>a ubiquinone + NADH + 5 H(+)(in) = a ubiquinol + NAD(+) + 4 H(+)(out)</text>
        <dbReference type="Rhea" id="RHEA:29091"/>
        <dbReference type="Rhea" id="RHEA-COMP:9565"/>
        <dbReference type="Rhea" id="RHEA-COMP:9566"/>
        <dbReference type="ChEBI" id="CHEBI:15378"/>
        <dbReference type="ChEBI" id="CHEBI:16389"/>
        <dbReference type="ChEBI" id="CHEBI:17976"/>
        <dbReference type="ChEBI" id="CHEBI:57540"/>
        <dbReference type="ChEBI" id="CHEBI:57945"/>
        <dbReference type="EC" id="7.1.1.2"/>
    </reaction>
</comment>
<evidence type="ECO:0000256" key="10">
    <source>
        <dbReference type="SAM" id="Phobius"/>
    </source>
</evidence>
<reference evidence="11 12" key="1">
    <citation type="submission" date="2020-02" db="EMBL/GenBank/DDBJ databases">
        <title>Relaxed selection underlies rapid genomic changes in the transitions from sociality to social parasitism in ants.</title>
        <authorList>
            <person name="Bi X."/>
        </authorList>
    </citation>
    <scope>NUCLEOTIDE SEQUENCE [LARGE SCALE GENOMIC DNA]</scope>
    <source>
        <strain evidence="11">BGI-DK2014b</strain>
        <tissue evidence="11">Whole body</tissue>
    </source>
</reference>